<reference evidence="2" key="1">
    <citation type="submission" date="2022-04" db="EMBL/GenBank/DDBJ databases">
        <authorList>
            <person name="Xu L."/>
            <person name="Lv Z."/>
        </authorList>
    </citation>
    <scope>NUCLEOTIDE SEQUENCE</scope>
    <source>
        <strain evidence="2">LV_2022a</strain>
    </source>
</reference>
<protein>
    <submittedName>
        <fullName evidence="2">Uncharacterized protein</fullName>
    </submittedName>
</protein>
<evidence type="ECO:0000313" key="2">
    <source>
        <dbReference type="EMBL" id="KAK4475831.1"/>
    </source>
</evidence>
<dbReference type="EMBL" id="JALJAT010000001">
    <property type="protein sequence ID" value="KAK4475831.1"/>
    <property type="molecule type" value="Genomic_DNA"/>
</dbReference>
<feature type="region of interest" description="Disordered" evidence="1">
    <location>
        <begin position="150"/>
        <end position="181"/>
    </location>
</feature>
<gene>
    <name evidence="2" type="ORF">MN116_001083</name>
</gene>
<feature type="compositionally biased region" description="Polar residues" evidence="1">
    <location>
        <begin position="150"/>
        <end position="161"/>
    </location>
</feature>
<sequence length="910" mass="102318">MPLKSKIASHGPVLTHTPRKTLKFVIPPQPCEENSFNSSALTCRELSPQLIESSAVSMENFINNTTRDIRSSNHQGYSTVRTKYFDENPSNHTSTDDEISSLILDINNTTPRSALCDIPNCESSGSWNVQSEDIYSSGLIKEKEINQNVSATTQQQTNPASKHTRSILKSRPLSPKTHLDNTYEGFQNKAHDTLCGPRDSVDLTTVRFQIGCVSPYFGGNNSSNENVVNTFNMFSESTNIESPRTARKTVRFADEASDFIQTYPESMNPIFSNVFPLRITPDVDDTISIFGSDTSSSVEDNLAQIPEKNAFHNYGPTTSADSSFISISIGLTPNQPSELITVNSTNLCNTENVNYLKINEATNRKLVPTSEYSVENSDKQNHEYSTFVYESLKPNAKMNNTPKDKAYPIPRINSSRVNNVQGYADLLIGRPKLHDDFLIPRQQLLTHKVSLNPLFSRPNNGYQSEKSSKLSYQDGYRLNTRPNNYNVFLPGPLNSSLPRKMCILETSQMPVFTRTPYNTSALNNRQVCDAAKHSNIENKTEILLPNYSADSNSDNNHPIQHQDIDLPDYEGIDLPILRNKTPTPSLSPSPPSTVTTVSETNHCYDHSSDTENYATLGPYQMTPVDIKKSASDKNSTNQMTESHKFSVNIQHKPNLQSSIPLYTTSARLLERRPRICEPFARNVNSPSPRMFMSAYEFETVQPKVNAYENSLKSEKSSIIFKSSTNKNATNNPNTCWFRLHNGYSEEINSNATQNQFSINIRNQPVTFTQSDELVNQSGHCDYDNVINLRSKCVTPSTFRLTTTPVVTKLFGPKMECATYTQVQDVTQSLAEFLDSELECQQQQPQYQQESKLRALSTLQPVPIASRVLSQSPNNIKKKPEVPSALSLEEERLIKSLERLNRRLNDTFIRQ</sequence>
<keyword evidence="3" id="KW-1185">Reference proteome</keyword>
<evidence type="ECO:0000256" key="1">
    <source>
        <dbReference type="SAM" id="MobiDB-lite"/>
    </source>
</evidence>
<proteinExistence type="predicted"/>
<dbReference type="AlphaFoldDB" id="A0AAE1ZKG7"/>
<reference evidence="2" key="2">
    <citation type="journal article" date="2023" name="Infect Dis Poverty">
        <title>Chromosome-scale genome of the human blood fluke Schistosoma mekongi and its implications for public health.</title>
        <authorList>
            <person name="Zhou M."/>
            <person name="Xu L."/>
            <person name="Xu D."/>
            <person name="Chen W."/>
            <person name="Khan J."/>
            <person name="Hu Y."/>
            <person name="Huang H."/>
            <person name="Wei H."/>
            <person name="Zhang Y."/>
            <person name="Chusongsang P."/>
            <person name="Tanasarnprasert K."/>
            <person name="Hu X."/>
            <person name="Limpanont Y."/>
            <person name="Lv Z."/>
        </authorList>
    </citation>
    <scope>NUCLEOTIDE SEQUENCE</scope>
    <source>
        <strain evidence="2">LV_2022a</strain>
    </source>
</reference>
<dbReference type="Proteomes" id="UP001292079">
    <property type="component" value="Unassembled WGS sequence"/>
</dbReference>
<comment type="caution">
    <text evidence="2">The sequence shown here is derived from an EMBL/GenBank/DDBJ whole genome shotgun (WGS) entry which is preliminary data.</text>
</comment>
<evidence type="ECO:0000313" key="3">
    <source>
        <dbReference type="Proteomes" id="UP001292079"/>
    </source>
</evidence>
<name>A0AAE1ZKG7_SCHME</name>
<accession>A0AAE1ZKG7</accession>
<organism evidence="2 3">
    <name type="scientific">Schistosoma mekongi</name>
    <name type="common">Parasitic worm</name>
    <dbReference type="NCBI Taxonomy" id="38744"/>
    <lineage>
        <taxon>Eukaryota</taxon>
        <taxon>Metazoa</taxon>
        <taxon>Spiralia</taxon>
        <taxon>Lophotrochozoa</taxon>
        <taxon>Platyhelminthes</taxon>
        <taxon>Trematoda</taxon>
        <taxon>Digenea</taxon>
        <taxon>Strigeidida</taxon>
        <taxon>Schistosomatoidea</taxon>
        <taxon>Schistosomatidae</taxon>
        <taxon>Schistosoma</taxon>
    </lineage>
</organism>